<sequence>MLSTMRLELIFAVFLLQECTIGNTSRADTVDPAVVMLQHMWGSVNSGINRGSQSSQKAFGRGLLKQLDILRELERRGKRFNSQLNDYEGLII</sequence>
<feature type="signal peptide" evidence="1">
    <location>
        <begin position="1"/>
        <end position="22"/>
    </location>
</feature>
<dbReference type="WBParaSite" id="ALUE_0001058501-mRNA-1">
    <property type="protein sequence ID" value="ALUE_0001058501-mRNA-1"/>
    <property type="gene ID" value="ALUE_0001058501"/>
</dbReference>
<organism evidence="2 3">
    <name type="scientific">Ascaris lumbricoides</name>
    <name type="common">Giant roundworm</name>
    <dbReference type="NCBI Taxonomy" id="6252"/>
    <lineage>
        <taxon>Eukaryota</taxon>
        <taxon>Metazoa</taxon>
        <taxon>Ecdysozoa</taxon>
        <taxon>Nematoda</taxon>
        <taxon>Chromadorea</taxon>
        <taxon>Rhabditida</taxon>
        <taxon>Spirurina</taxon>
        <taxon>Ascaridomorpha</taxon>
        <taxon>Ascaridoidea</taxon>
        <taxon>Ascarididae</taxon>
        <taxon>Ascaris</taxon>
    </lineage>
</organism>
<evidence type="ECO:0000256" key="1">
    <source>
        <dbReference type="SAM" id="SignalP"/>
    </source>
</evidence>
<accession>A0A0M3I2A6</accession>
<keyword evidence="1" id="KW-0732">Signal</keyword>
<protein>
    <submittedName>
        <fullName evidence="3">Neuropeptide-Like Protein</fullName>
    </submittedName>
</protein>
<dbReference type="AlphaFoldDB" id="A0A0M3I2A6"/>
<reference evidence="3" key="1">
    <citation type="submission" date="2017-02" db="UniProtKB">
        <authorList>
            <consortium name="WormBaseParasite"/>
        </authorList>
    </citation>
    <scope>IDENTIFICATION</scope>
</reference>
<keyword evidence="2" id="KW-1185">Reference proteome</keyword>
<name>A0A0M3I2A6_ASCLU</name>
<dbReference type="Proteomes" id="UP000036681">
    <property type="component" value="Unplaced"/>
</dbReference>
<evidence type="ECO:0000313" key="3">
    <source>
        <dbReference type="WBParaSite" id="ALUE_0001058501-mRNA-1"/>
    </source>
</evidence>
<proteinExistence type="predicted"/>
<feature type="chain" id="PRO_5005656561" evidence="1">
    <location>
        <begin position="23"/>
        <end position="92"/>
    </location>
</feature>
<evidence type="ECO:0000313" key="2">
    <source>
        <dbReference type="Proteomes" id="UP000036681"/>
    </source>
</evidence>